<reference evidence="4" key="1">
    <citation type="submission" date="2024-07" db="EMBL/GenBank/DDBJ databases">
        <title>Two chromosome-level genome assemblies of Korean endemic species Abeliophyllum distichum and Forsythia ovata (Oleaceae).</title>
        <authorList>
            <person name="Jang H."/>
        </authorList>
    </citation>
    <scope>NUCLEOTIDE SEQUENCE [LARGE SCALE GENOMIC DNA]</scope>
</reference>
<feature type="compositionally biased region" description="Polar residues" evidence="1">
    <location>
        <begin position="7"/>
        <end position="25"/>
    </location>
</feature>
<protein>
    <submittedName>
        <fullName evidence="3">Mitochondrial protein</fullName>
    </submittedName>
</protein>
<dbReference type="AlphaFoldDB" id="A0ABD1Q358"/>
<dbReference type="InterPro" id="IPR013103">
    <property type="entry name" value="RVT_2"/>
</dbReference>
<feature type="domain" description="Reverse transcriptase Ty1/copia-type" evidence="2">
    <location>
        <begin position="145"/>
        <end position="236"/>
    </location>
</feature>
<accession>A0ABD1Q358</accession>
<organism evidence="3 4">
    <name type="scientific">Abeliophyllum distichum</name>
    <dbReference type="NCBI Taxonomy" id="126358"/>
    <lineage>
        <taxon>Eukaryota</taxon>
        <taxon>Viridiplantae</taxon>
        <taxon>Streptophyta</taxon>
        <taxon>Embryophyta</taxon>
        <taxon>Tracheophyta</taxon>
        <taxon>Spermatophyta</taxon>
        <taxon>Magnoliopsida</taxon>
        <taxon>eudicotyledons</taxon>
        <taxon>Gunneridae</taxon>
        <taxon>Pentapetalae</taxon>
        <taxon>asterids</taxon>
        <taxon>lamiids</taxon>
        <taxon>Lamiales</taxon>
        <taxon>Oleaceae</taxon>
        <taxon>Forsythieae</taxon>
        <taxon>Abeliophyllum</taxon>
    </lineage>
</organism>
<dbReference type="EMBL" id="JBFOLK010000012">
    <property type="protein sequence ID" value="KAL2470616.1"/>
    <property type="molecule type" value="Genomic_DNA"/>
</dbReference>
<proteinExistence type="predicted"/>
<name>A0ABD1Q358_9LAMI</name>
<comment type="caution">
    <text evidence="3">The sequence shown here is derived from an EMBL/GenBank/DDBJ whole genome shotgun (WGS) entry which is preliminary data.</text>
</comment>
<sequence length="242" mass="26383">MDVSRVTLGSTSVAPGQTRDSPSVATLQSPLAAASNSSAAYSINAQSSVASYFPSSAQFTSDSGSSNEHPADTISAAPTPRPPPVNFHPMQTRGKNNIVKPKRLFTAVTRHPLPNSVKPTCASQALKLPAWRQVMSEEINALLRNHTWSLAPSHSSQNIVGCKWVFCIKQNPDGSISRYKAHLVSKWFHQRPDVDYHNTFSPIVEPCTIQVILTLALSRNWPIKQLDVNNALLHGAFLHSLV</sequence>
<keyword evidence="4" id="KW-1185">Reference proteome</keyword>
<dbReference type="Proteomes" id="UP001604336">
    <property type="component" value="Unassembled WGS sequence"/>
</dbReference>
<feature type="compositionally biased region" description="Polar residues" evidence="1">
    <location>
        <begin position="56"/>
        <end position="68"/>
    </location>
</feature>
<feature type="region of interest" description="Disordered" evidence="1">
    <location>
        <begin position="56"/>
        <end position="93"/>
    </location>
</feature>
<evidence type="ECO:0000256" key="1">
    <source>
        <dbReference type="SAM" id="MobiDB-lite"/>
    </source>
</evidence>
<gene>
    <name evidence="3" type="ORF">Adt_38752</name>
</gene>
<evidence type="ECO:0000259" key="2">
    <source>
        <dbReference type="Pfam" id="PF07727"/>
    </source>
</evidence>
<evidence type="ECO:0000313" key="3">
    <source>
        <dbReference type="EMBL" id="KAL2470616.1"/>
    </source>
</evidence>
<evidence type="ECO:0000313" key="4">
    <source>
        <dbReference type="Proteomes" id="UP001604336"/>
    </source>
</evidence>
<feature type="region of interest" description="Disordered" evidence="1">
    <location>
        <begin position="1"/>
        <end position="25"/>
    </location>
</feature>
<dbReference type="Pfam" id="PF07727">
    <property type="entry name" value="RVT_2"/>
    <property type="match status" value="1"/>
</dbReference>